<organism evidence="2 3">
    <name type="scientific">Orbilia oligospora</name>
    <name type="common">Nematode-trapping fungus</name>
    <name type="synonym">Arthrobotrys oligospora</name>
    <dbReference type="NCBI Taxonomy" id="2813651"/>
    <lineage>
        <taxon>Eukaryota</taxon>
        <taxon>Fungi</taxon>
        <taxon>Dikarya</taxon>
        <taxon>Ascomycota</taxon>
        <taxon>Pezizomycotina</taxon>
        <taxon>Orbiliomycetes</taxon>
        <taxon>Orbiliales</taxon>
        <taxon>Orbiliaceae</taxon>
        <taxon>Orbilia</taxon>
    </lineage>
</organism>
<feature type="region of interest" description="Disordered" evidence="1">
    <location>
        <begin position="1"/>
        <end position="26"/>
    </location>
</feature>
<reference evidence="2" key="1">
    <citation type="submission" date="2019-06" db="EMBL/GenBank/DDBJ databases">
        <authorList>
            <person name="Palmer J.M."/>
        </authorList>
    </citation>
    <scope>NUCLEOTIDE SEQUENCE</scope>
    <source>
        <strain evidence="2">TWF679</strain>
    </source>
</reference>
<dbReference type="OrthoDB" id="10346719at2759"/>
<sequence length="160" mass="17561">MEVAGGVEPTEKQVNPGKNLLKEEGKENNRADGCSACMALEDRLLGSMHSGGGRAVKNDFGLVRRSARLKEEHPSQASFVPGCEIGSCVVASSCDLLRSQRMVFRGCGGTKVIVWRGLSPSAFVLKPNFSTPTSKLHPKAISRYCYWPGHWLWWLAREQA</sequence>
<accession>A0A8H8VEN3</accession>
<comment type="caution">
    <text evidence="2">The sequence shown here is derived from an EMBL/GenBank/DDBJ whole genome shotgun (WGS) entry which is preliminary data.</text>
</comment>
<dbReference type="EMBL" id="WIWT01000019">
    <property type="protein sequence ID" value="KAF3215484.1"/>
    <property type="molecule type" value="Genomic_DNA"/>
</dbReference>
<gene>
    <name evidence="2" type="ORF">TWF679_004001</name>
</gene>
<dbReference type="Proteomes" id="UP000614610">
    <property type="component" value="Unassembled WGS sequence"/>
</dbReference>
<proteinExistence type="predicted"/>
<name>A0A8H8VEN3_ORBOL</name>
<dbReference type="AlphaFoldDB" id="A0A8H8VEN3"/>
<protein>
    <submittedName>
        <fullName evidence="2">Uncharacterized protein</fullName>
    </submittedName>
</protein>
<evidence type="ECO:0000256" key="1">
    <source>
        <dbReference type="SAM" id="MobiDB-lite"/>
    </source>
</evidence>
<evidence type="ECO:0000313" key="3">
    <source>
        <dbReference type="Proteomes" id="UP000614610"/>
    </source>
</evidence>
<evidence type="ECO:0000313" key="2">
    <source>
        <dbReference type="EMBL" id="KAF3215484.1"/>
    </source>
</evidence>